<dbReference type="InterPro" id="IPR042119">
    <property type="entry name" value="QueA_dom2"/>
</dbReference>
<keyword evidence="1 5" id="KW-0963">Cytoplasm</keyword>
<name>A0A4P7VPX2_9BACT</name>
<dbReference type="Proteomes" id="UP000297031">
    <property type="component" value="Chromosome"/>
</dbReference>
<keyword evidence="7" id="KW-1185">Reference proteome</keyword>
<dbReference type="GO" id="GO:0005737">
    <property type="term" value="C:cytoplasm"/>
    <property type="evidence" value="ECO:0007669"/>
    <property type="project" value="UniProtKB-SubCell"/>
</dbReference>
<organism evidence="6 7">
    <name type="scientific">Muribaculum gordoncarteri</name>
    <dbReference type="NCBI Taxonomy" id="2530390"/>
    <lineage>
        <taxon>Bacteria</taxon>
        <taxon>Pseudomonadati</taxon>
        <taxon>Bacteroidota</taxon>
        <taxon>Bacteroidia</taxon>
        <taxon>Bacteroidales</taxon>
        <taxon>Muribaculaceae</taxon>
        <taxon>Muribaculum</taxon>
    </lineage>
</organism>
<gene>
    <name evidence="5" type="primary">queA</name>
    <name evidence="6" type="ORF">E7746_10445</name>
</gene>
<dbReference type="OrthoDB" id="9805933at2"/>
<sequence>MSQLSVQDIKIEDYNYPLPDERIARHPLAERDKCKLLVRDSHGNISEHLFADIAALLPSDSILVYNNTRVINARMRFRKGDGGALIEIFCLEPVSPVDYAVNFASTRECSWLCFVGNSKRWKQGVLTQKVTVGEIEITLTAERTGREGNASVVRFSWDDDNVTFSDVIGAVGEIPIPPYLNRSTEESDSTDYQTVYSHIDGSVAAPTAGLHFTPEVLDRVSQRGIPRRELTLHVGAGTFQPVKSDSIGEHEMHSEFIAVDRNLIAELADTSRQVIAVGTTSVRTLESLYHIGCLMYQGKWTGEVPQWYPYSEDHPRLSAAEALHCIVDALDRDGLSTLVGDTRIIIAPGYEFKIVKGIITNFHQPQSTLLLLVSAFVGGNWRDMYDFALERDFRFLSYGDASLLLP</sequence>
<keyword evidence="4 5" id="KW-0671">Queuosine biosynthesis</keyword>
<evidence type="ECO:0000256" key="1">
    <source>
        <dbReference type="ARBA" id="ARBA00022490"/>
    </source>
</evidence>
<dbReference type="EC" id="2.4.99.17" evidence="5"/>
<comment type="subcellular location">
    <subcellularLocation>
        <location evidence="5">Cytoplasm</location>
    </subcellularLocation>
</comment>
<evidence type="ECO:0000256" key="5">
    <source>
        <dbReference type="HAMAP-Rule" id="MF_00113"/>
    </source>
</evidence>
<dbReference type="Pfam" id="PF02547">
    <property type="entry name" value="Queuosine_synth"/>
    <property type="match status" value="1"/>
</dbReference>
<dbReference type="KEGG" id="mgod:E7746_10445"/>
<protein>
    <recommendedName>
        <fullName evidence="5">S-adenosylmethionine:tRNA ribosyltransferase-isomerase</fullName>
        <ecNumber evidence="5">2.4.99.17</ecNumber>
    </recommendedName>
    <alternativeName>
        <fullName evidence="5">Queuosine biosynthesis protein QueA</fullName>
    </alternativeName>
</protein>
<accession>A0A4P7VPX2</accession>
<dbReference type="RefSeq" id="WP_136410742.1">
    <property type="nucleotide sequence ID" value="NZ_CP039393.1"/>
</dbReference>
<evidence type="ECO:0000313" key="6">
    <source>
        <dbReference type="EMBL" id="QCD36268.1"/>
    </source>
</evidence>
<dbReference type="EMBL" id="CP039393">
    <property type="protein sequence ID" value="QCD36268.1"/>
    <property type="molecule type" value="Genomic_DNA"/>
</dbReference>
<dbReference type="InterPro" id="IPR042118">
    <property type="entry name" value="QueA_dom1"/>
</dbReference>
<keyword evidence="2 5" id="KW-0808">Transferase</keyword>
<dbReference type="PANTHER" id="PTHR30307:SF0">
    <property type="entry name" value="S-ADENOSYLMETHIONINE:TRNA RIBOSYLTRANSFERASE-ISOMERASE"/>
    <property type="match status" value="1"/>
</dbReference>
<dbReference type="InterPro" id="IPR003699">
    <property type="entry name" value="QueA"/>
</dbReference>
<evidence type="ECO:0000256" key="4">
    <source>
        <dbReference type="ARBA" id="ARBA00022785"/>
    </source>
</evidence>
<dbReference type="GO" id="GO:0051075">
    <property type="term" value="F:S-adenosylmethionine:tRNA ribosyltransferase-isomerase activity"/>
    <property type="evidence" value="ECO:0007669"/>
    <property type="project" value="UniProtKB-EC"/>
</dbReference>
<keyword evidence="6" id="KW-0413">Isomerase</keyword>
<dbReference type="AlphaFoldDB" id="A0A4P7VPX2"/>
<comment type="catalytic activity">
    <reaction evidence="5">
        <text>7-aminomethyl-7-carbaguanosine(34) in tRNA + S-adenosyl-L-methionine = epoxyqueuosine(34) in tRNA + adenine + L-methionine + 2 H(+)</text>
        <dbReference type="Rhea" id="RHEA:32155"/>
        <dbReference type="Rhea" id="RHEA-COMP:10342"/>
        <dbReference type="Rhea" id="RHEA-COMP:18582"/>
        <dbReference type="ChEBI" id="CHEBI:15378"/>
        <dbReference type="ChEBI" id="CHEBI:16708"/>
        <dbReference type="ChEBI" id="CHEBI:57844"/>
        <dbReference type="ChEBI" id="CHEBI:59789"/>
        <dbReference type="ChEBI" id="CHEBI:82833"/>
        <dbReference type="ChEBI" id="CHEBI:194443"/>
        <dbReference type="EC" id="2.4.99.17"/>
    </reaction>
</comment>
<proteinExistence type="inferred from homology"/>
<dbReference type="UniPathway" id="UPA00392"/>
<reference evidence="6 7" key="1">
    <citation type="submission" date="2019-02" db="EMBL/GenBank/DDBJ databases">
        <title>Isolation and identification of novel species under the genus Muribaculum.</title>
        <authorList>
            <person name="Miyake S."/>
            <person name="Ding Y."/>
            <person name="Low A."/>
            <person name="Soh M."/>
            <person name="Seedorf H."/>
        </authorList>
    </citation>
    <scope>NUCLEOTIDE SEQUENCE [LARGE SCALE GENOMIC DNA]</scope>
    <source>
        <strain evidence="6 7">TLL-A4</strain>
    </source>
</reference>
<dbReference type="PANTHER" id="PTHR30307">
    <property type="entry name" value="S-ADENOSYLMETHIONINE:TRNA RIBOSYLTRANSFERASE-ISOMERASE"/>
    <property type="match status" value="1"/>
</dbReference>
<comment type="function">
    <text evidence="5">Transfers and isomerizes the ribose moiety from AdoMet to the 7-aminomethyl group of 7-deazaguanine (preQ1-tRNA) to give epoxyqueuosine (oQ-tRNA).</text>
</comment>
<comment type="pathway">
    <text evidence="5">tRNA modification; tRNA-queuosine biosynthesis.</text>
</comment>
<dbReference type="Gene3D" id="3.40.1780.10">
    <property type="entry name" value="QueA-like"/>
    <property type="match status" value="2"/>
</dbReference>
<dbReference type="GO" id="GO:0008616">
    <property type="term" value="P:tRNA queuosine(34) biosynthetic process"/>
    <property type="evidence" value="ECO:0007669"/>
    <property type="project" value="UniProtKB-UniRule"/>
</dbReference>
<keyword evidence="3 5" id="KW-0949">S-adenosyl-L-methionine</keyword>
<dbReference type="SUPFAM" id="SSF111337">
    <property type="entry name" value="QueA-like"/>
    <property type="match status" value="1"/>
</dbReference>
<comment type="subunit">
    <text evidence="5">Monomer.</text>
</comment>
<dbReference type="Gene3D" id="2.40.10.240">
    <property type="entry name" value="QueA-like"/>
    <property type="match status" value="1"/>
</dbReference>
<dbReference type="InterPro" id="IPR036100">
    <property type="entry name" value="QueA_sf"/>
</dbReference>
<evidence type="ECO:0000313" key="7">
    <source>
        <dbReference type="Proteomes" id="UP000297031"/>
    </source>
</evidence>
<comment type="similarity">
    <text evidence="5">Belongs to the QueA family.</text>
</comment>
<evidence type="ECO:0000256" key="3">
    <source>
        <dbReference type="ARBA" id="ARBA00022691"/>
    </source>
</evidence>
<dbReference type="HAMAP" id="MF_00113">
    <property type="entry name" value="QueA"/>
    <property type="match status" value="1"/>
</dbReference>
<evidence type="ECO:0000256" key="2">
    <source>
        <dbReference type="ARBA" id="ARBA00022679"/>
    </source>
</evidence>